<dbReference type="GO" id="GO:0007264">
    <property type="term" value="P:small GTPase-mediated signal transduction"/>
    <property type="evidence" value="ECO:0007669"/>
    <property type="project" value="UniProtKB-UniRule"/>
</dbReference>
<evidence type="ECO:0000256" key="4">
    <source>
        <dbReference type="ARBA" id="ARBA00022490"/>
    </source>
</evidence>
<keyword evidence="7" id="KW-1185">Reference proteome</keyword>
<dbReference type="Gene3D" id="3.50.50.60">
    <property type="entry name" value="FAD/NAD(P)-binding domain"/>
    <property type="match status" value="1"/>
</dbReference>
<dbReference type="Pfam" id="PF00996">
    <property type="entry name" value="GDI"/>
    <property type="match status" value="2"/>
</dbReference>
<dbReference type="GO" id="GO:0005634">
    <property type="term" value="C:nucleus"/>
    <property type="evidence" value="ECO:0007669"/>
    <property type="project" value="TreeGrafter"/>
</dbReference>
<reference evidence="6 7" key="1">
    <citation type="journal article" date="2020" name="IScience">
        <title>Genome Sequencing of the Endangered Kingdonia uniflora (Circaeasteraceae, Ranunculales) Reveals Potential Mechanisms of Evolutionary Specialization.</title>
        <authorList>
            <person name="Sun Y."/>
            <person name="Deng T."/>
            <person name="Zhang A."/>
            <person name="Moore M.J."/>
            <person name="Landis J.B."/>
            <person name="Lin N."/>
            <person name="Zhang H."/>
            <person name="Zhang X."/>
            <person name="Huang J."/>
            <person name="Zhang X."/>
            <person name="Sun H."/>
            <person name="Wang H."/>
        </authorList>
    </citation>
    <scope>NUCLEOTIDE SEQUENCE [LARGE SCALE GENOMIC DNA]</scope>
    <source>
        <strain evidence="6">TB1705</strain>
        <tissue evidence="6">Leaf</tissue>
    </source>
</reference>
<dbReference type="InterPro" id="IPR001738">
    <property type="entry name" value="Rab_escort"/>
</dbReference>
<dbReference type="GO" id="GO:0005096">
    <property type="term" value="F:GTPase activator activity"/>
    <property type="evidence" value="ECO:0007669"/>
    <property type="project" value="UniProtKB-UniRule"/>
</dbReference>
<dbReference type="PIRSF" id="PIRSF016550">
    <property type="entry name" value="Rab_ger_ger_transf_A_euk"/>
    <property type="match status" value="1"/>
</dbReference>
<comment type="similarity">
    <text evidence="2 5">Belongs to the Rab GDI family.</text>
</comment>
<dbReference type="GO" id="GO:0005829">
    <property type="term" value="C:cytosol"/>
    <property type="evidence" value="ECO:0007669"/>
    <property type="project" value="TreeGrafter"/>
</dbReference>
<dbReference type="PRINTS" id="PR00891">
    <property type="entry name" value="RABGDIREP"/>
</dbReference>
<evidence type="ECO:0000313" key="6">
    <source>
        <dbReference type="EMBL" id="KAF6160920.1"/>
    </source>
</evidence>
<dbReference type="AlphaFoldDB" id="A0A7J7N1L5"/>
<dbReference type="InterPro" id="IPR036188">
    <property type="entry name" value="FAD/NAD-bd_sf"/>
</dbReference>
<name>A0A7J7N1L5_9MAGN</name>
<gene>
    <name evidence="6" type="ORF">GIB67_025455</name>
</gene>
<dbReference type="SUPFAM" id="SSF54373">
    <property type="entry name" value="FAD-linked reductases, C-terminal domain"/>
    <property type="match status" value="1"/>
</dbReference>
<dbReference type="Gene3D" id="1.10.405.10">
    <property type="entry name" value="Guanine Nucleotide Dissociation Inhibitor, domain 1"/>
    <property type="match status" value="1"/>
</dbReference>
<keyword evidence="3 5" id="KW-0343">GTPase activation</keyword>
<dbReference type="GO" id="GO:0006886">
    <property type="term" value="P:intracellular protein transport"/>
    <property type="evidence" value="ECO:0007669"/>
    <property type="project" value="InterPro"/>
</dbReference>
<dbReference type="GO" id="GO:0005968">
    <property type="term" value="C:Rab-protein geranylgeranyltransferase complex"/>
    <property type="evidence" value="ECO:0007669"/>
    <property type="project" value="UniProtKB-UniRule"/>
</dbReference>
<dbReference type="GO" id="GO:0005092">
    <property type="term" value="F:GDP-dissociation inhibitor activity"/>
    <property type="evidence" value="ECO:0007669"/>
    <property type="project" value="InterPro"/>
</dbReference>
<dbReference type="PANTHER" id="PTHR11787:SF4">
    <property type="entry name" value="CHM, RAB ESCORT PROTEIN 1"/>
    <property type="match status" value="1"/>
</dbReference>
<organism evidence="6 7">
    <name type="scientific">Kingdonia uniflora</name>
    <dbReference type="NCBI Taxonomy" id="39325"/>
    <lineage>
        <taxon>Eukaryota</taxon>
        <taxon>Viridiplantae</taxon>
        <taxon>Streptophyta</taxon>
        <taxon>Embryophyta</taxon>
        <taxon>Tracheophyta</taxon>
        <taxon>Spermatophyta</taxon>
        <taxon>Magnoliopsida</taxon>
        <taxon>Ranunculales</taxon>
        <taxon>Circaeasteraceae</taxon>
        <taxon>Kingdonia</taxon>
    </lineage>
</organism>
<dbReference type="OrthoDB" id="9446342at2759"/>
<evidence type="ECO:0000256" key="1">
    <source>
        <dbReference type="ARBA" id="ARBA00004496"/>
    </source>
</evidence>
<sequence>MADYPSIDPSSFDLIVIGTGLPESILASASATAGKTVLHLDPNSFYGNHFSSLPLDHFSSFLQSHSHCHSQQPNISPPTSSSNCLHLKHNNLFSHVHISNPHSEYLGPSNKFSLDLSGPKLLFCADPMVNIMLKSGATYHIEFKGVDATYVYRGDGDDKLMTVPDSRSAIFKSSVLTLKEKRQLMSFFKTVQEHILELEAALTSNEEMRRARTISDEELECPFIDFLTTKGLPSNIKSIILYAIAMADYDQETPLLRKDFVIKTKDGIKSLALHNMSLGRFVNASGALIYPIYGQGELSQAFCRCAAVKGALYVLRMPVTALLIDKESNCYKGVRLASGQELFSHHLVMSPSFTVPLSSTISSIRDVQGDSSESSSRSDVEGLVARAVCITRVSIKPDLSNLLIIFPPRSLYPEQMTSVRALQLGSGLAVCPPGLFVLYISTMCDAVAQGKELLHAAMNALAHLLSRKHESSTTMESDCVEEDGPNFLWSAIYVQELRKGSSEIIVSCPTPDGRLDYRDMLDSTIKLFHEMYAEVEFFPETEDAENAENDE</sequence>
<dbReference type="GO" id="GO:0016192">
    <property type="term" value="P:vesicle-mediated transport"/>
    <property type="evidence" value="ECO:0007669"/>
    <property type="project" value="TreeGrafter"/>
</dbReference>
<dbReference type="Proteomes" id="UP000541444">
    <property type="component" value="Unassembled WGS sequence"/>
</dbReference>
<evidence type="ECO:0000256" key="3">
    <source>
        <dbReference type="ARBA" id="ARBA00022468"/>
    </source>
</evidence>
<evidence type="ECO:0000256" key="2">
    <source>
        <dbReference type="ARBA" id="ARBA00005593"/>
    </source>
</evidence>
<keyword evidence="4 5" id="KW-0963">Cytoplasm</keyword>
<comment type="subcellular location">
    <subcellularLocation>
        <location evidence="1 5">Cytoplasm</location>
    </subcellularLocation>
</comment>
<dbReference type="Gene3D" id="3.30.519.10">
    <property type="entry name" value="Guanine Nucleotide Dissociation Inhibitor, domain 2"/>
    <property type="match status" value="1"/>
</dbReference>
<evidence type="ECO:0000313" key="7">
    <source>
        <dbReference type="Proteomes" id="UP000541444"/>
    </source>
</evidence>
<dbReference type="EMBL" id="JACGCM010001147">
    <property type="protein sequence ID" value="KAF6160920.1"/>
    <property type="molecule type" value="Genomic_DNA"/>
</dbReference>
<comment type="function">
    <text evidence="5">Substrate-binding subunit of the Rab geranylgeranyltransferase (GGTase) complex. Binds unprenylated Rab proteins.</text>
</comment>
<dbReference type="InterPro" id="IPR018203">
    <property type="entry name" value="GDP_dissociation_inhibitor"/>
</dbReference>
<proteinExistence type="inferred from homology"/>
<comment type="caution">
    <text evidence="6">The sequence shown here is derived from an EMBL/GenBank/DDBJ whole genome shotgun (WGS) entry which is preliminary data.</text>
</comment>
<dbReference type="PANTHER" id="PTHR11787">
    <property type="entry name" value="RAB GDP-DISSOCIATION INHIBITOR"/>
    <property type="match status" value="1"/>
</dbReference>
<protein>
    <recommendedName>
        <fullName evidence="5">Rab escort protein 1</fullName>
    </recommendedName>
</protein>
<dbReference type="SUPFAM" id="SSF51905">
    <property type="entry name" value="FAD/NAD(P)-binding domain"/>
    <property type="match status" value="1"/>
</dbReference>
<evidence type="ECO:0000256" key="5">
    <source>
        <dbReference type="PIRNR" id="PIRNR016550"/>
    </source>
</evidence>
<accession>A0A7J7N1L5</accession>